<dbReference type="CDD" id="cd06261">
    <property type="entry name" value="TM_PBP2"/>
    <property type="match status" value="1"/>
</dbReference>
<dbReference type="PANTHER" id="PTHR43386:SF25">
    <property type="entry name" value="PEPTIDE ABC TRANSPORTER PERMEASE PROTEIN"/>
    <property type="match status" value="1"/>
</dbReference>
<reference evidence="9 10" key="1">
    <citation type="submission" date="2018-03" db="EMBL/GenBank/DDBJ databases">
        <title>Genomic Encyclopedia of Archaeal and Bacterial Type Strains, Phase II (KMG-II): from individual species to whole genera.</title>
        <authorList>
            <person name="Goeker M."/>
        </authorList>
    </citation>
    <scope>NUCLEOTIDE SEQUENCE [LARGE SCALE GENOMIC DNA]</scope>
    <source>
        <strain evidence="9 10">DSM 100065</strain>
    </source>
</reference>
<evidence type="ECO:0000256" key="1">
    <source>
        <dbReference type="ARBA" id="ARBA00004651"/>
    </source>
</evidence>
<feature type="transmembrane region" description="Helical" evidence="7">
    <location>
        <begin position="250"/>
        <end position="272"/>
    </location>
</feature>
<evidence type="ECO:0000256" key="6">
    <source>
        <dbReference type="ARBA" id="ARBA00023136"/>
    </source>
</evidence>
<feature type="transmembrane region" description="Helical" evidence="7">
    <location>
        <begin position="24"/>
        <end position="47"/>
    </location>
</feature>
<comment type="caution">
    <text evidence="9">The sequence shown here is derived from an EMBL/GenBank/DDBJ whole genome shotgun (WGS) entry which is preliminary data.</text>
</comment>
<dbReference type="Proteomes" id="UP000237752">
    <property type="component" value="Unassembled WGS sequence"/>
</dbReference>
<dbReference type="SUPFAM" id="SSF161098">
    <property type="entry name" value="MetI-like"/>
    <property type="match status" value="1"/>
</dbReference>
<dbReference type="AlphaFoldDB" id="A0A2T1A6J9"/>
<dbReference type="Pfam" id="PF00528">
    <property type="entry name" value="BPD_transp_1"/>
    <property type="match status" value="1"/>
</dbReference>
<comment type="subcellular location">
    <subcellularLocation>
        <location evidence="1 7">Cell membrane</location>
        <topology evidence="1 7">Multi-pass membrane protein</topology>
    </subcellularLocation>
</comment>
<organism evidence="9 10">
    <name type="scientific">Antricoccus suffuscus</name>
    <dbReference type="NCBI Taxonomy" id="1629062"/>
    <lineage>
        <taxon>Bacteria</taxon>
        <taxon>Bacillati</taxon>
        <taxon>Actinomycetota</taxon>
        <taxon>Actinomycetes</taxon>
        <taxon>Geodermatophilales</taxon>
        <taxon>Antricoccaceae</taxon>
        <taxon>Antricoccus</taxon>
    </lineage>
</organism>
<dbReference type="RefSeq" id="WP_106347264.1">
    <property type="nucleotide sequence ID" value="NZ_PVUE01000001.1"/>
</dbReference>
<comment type="similarity">
    <text evidence="7">Belongs to the binding-protein-dependent transport system permease family.</text>
</comment>
<dbReference type="PANTHER" id="PTHR43386">
    <property type="entry name" value="OLIGOPEPTIDE TRANSPORT SYSTEM PERMEASE PROTEIN APPC"/>
    <property type="match status" value="1"/>
</dbReference>
<gene>
    <name evidence="9" type="ORF">CLV47_101358</name>
</gene>
<keyword evidence="10" id="KW-1185">Reference proteome</keyword>
<dbReference type="InterPro" id="IPR000515">
    <property type="entry name" value="MetI-like"/>
</dbReference>
<evidence type="ECO:0000313" key="10">
    <source>
        <dbReference type="Proteomes" id="UP000237752"/>
    </source>
</evidence>
<dbReference type="Gene3D" id="1.10.3720.10">
    <property type="entry name" value="MetI-like"/>
    <property type="match status" value="1"/>
</dbReference>
<dbReference type="GO" id="GO:0055085">
    <property type="term" value="P:transmembrane transport"/>
    <property type="evidence" value="ECO:0007669"/>
    <property type="project" value="InterPro"/>
</dbReference>
<dbReference type="EMBL" id="PVUE01000001">
    <property type="protein sequence ID" value="PRZ44233.1"/>
    <property type="molecule type" value="Genomic_DNA"/>
</dbReference>
<dbReference type="OrthoDB" id="6637947at2"/>
<evidence type="ECO:0000313" key="9">
    <source>
        <dbReference type="EMBL" id="PRZ44233.1"/>
    </source>
</evidence>
<evidence type="ECO:0000256" key="2">
    <source>
        <dbReference type="ARBA" id="ARBA00022448"/>
    </source>
</evidence>
<keyword evidence="5 7" id="KW-1133">Transmembrane helix</keyword>
<accession>A0A2T1A6J9</accession>
<feature type="transmembrane region" description="Helical" evidence="7">
    <location>
        <begin position="89"/>
        <end position="114"/>
    </location>
</feature>
<dbReference type="InterPro" id="IPR025966">
    <property type="entry name" value="OppC_N"/>
</dbReference>
<sequence length="299" mass="31498">MDSAVDTEPRNFGATRRSRRRPKIGLIVAVAVLALVLLAAIFAPWVAPHSPLTNDLPNRLAGPSASHWLGTDQFGRDVLSRLIWGGRNAFGGVAIAIGVTLVVGIPWGTVAGYFPKYVGTTLMRVADTVIAFPTLVLAIAITGSLGAGLVTSMIAIGLVFSPKTAQLTRAGVLALRSQEFVLSARLGRVRMPIIVIRHILPIALRPVVVQVTIYTGLAFVIQGVLAFLGLGPQRPTPSWGSDLSDGYAQILSSPGQIIAPGLLLGIVVMCVYRVGDALRDRMSAGALDDQAAKDEVVVA</sequence>
<evidence type="ECO:0000256" key="4">
    <source>
        <dbReference type="ARBA" id="ARBA00022692"/>
    </source>
</evidence>
<keyword evidence="6 7" id="KW-0472">Membrane</keyword>
<evidence type="ECO:0000256" key="7">
    <source>
        <dbReference type="RuleBase" id="RU363032"/>
    </source>
</evidence>
<evidence type="ECO:0000256" key="5">
    <source>
        <dbReference type="ARBA" id="ARBA00022989"/>
    </source>
</evidence>
<dbReference type="GO" id="GO:0005886">
    <property type="term" value="C:plasma membrane"/>
    <property type="evidence" value="ECO:0007669"/>
    <property type="project" value="UniProtKB-SubCell"/>
</dbReference>
<evidence type="ECO:0000256" key="3">
    <source>
        <dbReference type="ARBA" id="ARBA00022475"/>
    </source>
</evidence>
<proteinExistence type="inferred from homology"/>
<name>A0A2T1A6J9_9ACTN</name>
<dbReference type="InterPro" id="IPR050366">
    <property type="entry name" value="BP-dependent_transpt_permease"/>
</dbReference>
<keyword evidence="3" id="KW-1003">Cell membrane</keyword>
<feature type="transmembrane region" description="Helical" evidence="7">
    <location>
        <begin position="135"/>
        <end position="160"/>
    </location>
</feature>
<keyword evidence="4 7" id="KW-0812">Transmembrane</keyword>
<dbReference type="InterPro" id="IPR035906">
    <property type="entry name" value="MetI-like_sf"/>
</dbReference>
<evidence type="ECO:0000259" key="8">
    <source>
        <dbReference type="PROSITE" id="PS50928"/>
    </source>
</evidence>
<feature type="domain" description="ABC transmembrane type-1" evidence="8">
    <location>
        <begin position="86"/>
        <end position="275"/>
    </location>
</feature>
<dbReference type="PROSITE" id="PS50928">
    <property type="entry name" value="ABC_TM1"/>
    <property type="match status" value="1"/>
</dbReference>
<keyword evidence="2 7" id="KW-0813">Transport</keyword>
<feature type="transmembrane region" description="Helical" evidence="7">
    <location>
        <begin position="207"/>
        <end position="230"/>
    </location>
</feature>
<dbReference type="Pfam" id="PF12911">
    <property type="entry name" value="OppC_N"/>
    <property type="match status" value="1"/>
</dbReference>
<protein>
    <submittedName>
        <fullName evidence="9">Peptide/nickel transport system permease protein</fullName>
    </submittedName>
</protein>